<evidence type="ECO:0000313" key="10">
    <source>
        <dbReference type="EMBL" id="AXJ03846.1"/>
    </source>
</evidence>
<dbReference type="GO" id="GO:0031640">
    <property type="term" value="P:killing of cells of another organism"/>
    <property type="evidence" value="ECO:0007669"/>
    <property type="project" value="UniProtKB-KW"/>
</dbReference>
<feature type="domain" description="Pyosin/cloacin translocation" evidence="9">
    <location>
        <begin position="388"/>
        <end position="504"/>
    </location>
</feature>
<organism evidence="10 11">
    <name type="scientific">Pseudomonas fluorescens</name>
    <dbReference type="NCBI Taxonomy" id="294"/>
    <lineage>
        <taxon>Bacteria</taxon>
        <taxon>Pseudomonadati</taxon>
        <taxon>Pseudomonadota</taxon>
        <taxon>Gammaproteobacteria</taxon>
        <taxon>Pseudomonadales</taxon>
        <taxon>Pseudomonadaceae</taxon>
        <taxon>Pseudomonas</taxon>
    </lineage>
</organism>
<dbReference type="Gene3D" id="3.90.540.10">
    <property type="entry name" value="Colicin/pyocin, DNase domain"/>
    <property type="match status" value="2"/>
</dbReference>
<dbReference type="InterPro" id="IPR037146">
    <property type="entry name" value="Colicin/pyocin_DNase_dom_sf"/>
</dbReference>
<evidence type="ECO:0000256" key="8">
    <source>
        <dbReference type="SAM" id="MobiDB-lite"/>
    </source>
</evidence>
<dbReference type="InterPro" id="IPR016128">
    <property type="entry name" value="Pyosin/cloacin_T_dom"/>
</dbReference>
<dbReference type="GO" id="GO:0042742">
    <property type="term" value="P:defense response to bacterium"/>
    <property type="evidence" value="ECO:0007669"/>
    <property type="project" value="UniProtKB-KW"/>
</dbReference>
<dbReference type="GO" id="GO:0005102">
    <property type="term" value="F:signaling receptor binding"/>
    <property type="evidence" value="ECO:0007669"/>
    <property type="project" value="InterPro"/>
</dbReference>
<dbReference type="InterPro" id="IPR003060">
    <property type="entry name" value="Pyocin_killer"/>
</dbReference>
<keyword evidence="7" id="KW-0078">Bacteriocin</keyword>
<feature type="region of interest" description="Disordered" evidence="8">
    <location>
        <begin position="1"/>
        <end position="72"/>
    </location>
</feature>
<evidence type="ECO:0000256" key="6">
    <source>
        <dbReference type="ARBA" id="ARBA00023022"/>
    </source>
</evidence>
<dbReference type="SUPFAM" id="SSF54060">
    <property type="entry name" value="His-Me finger endonucleases"/>
    <property type="match status" value="2"/>
</dbReference>
<evidence type="ECO:0000256" key="2">
    <source>
        <dbReference type="ARBA" id="ARBA00022529"/>
    </source>
</evidence>
<dbReference type="GO" id="GO:0004519">
    <property type="term" value="F:endonuclease activity"/>
    <property type="evidence" value="ECO:0007669"/>
    <property type="project" value="UniProtKB-KW"/>
</dbReference>
<feature type="compositionally biased region" description="Gly residues" evidence="8">
    <location>
        <begin position="22"/>
        <end position="42"/>
    </location>
</feature>
<dbReference type="Proteomes" id="UP000254535">
    <property type="component" value="Chromosome"/>
</dbReference>
<dbReference type="InterPro" id="IPR036302">
    <property type="entry name" value="Pyosin/cloacin_T_dom_sf"/>
</dbReference>
<dbReference type="Pfam" id="PF06958">
    <property type="entry name" value="Pyocin_S"/>
    <property type="match status" value="1"/>
</dbReference>
<keyword evidence="3" id="KW-0540">Nuclease</keyword>
<evidence type="ECO:0000256" key="7">
    <source>
        <dbReference type="ARBA" id="ARBA00023048"/>
    </source>
</evidence>
<comment type="similarity">
    <text evidence="1">Belongs to the colicin/pyosin nuclease family.</text>
</comment>
<keyword evidence="2" id="KW-0929">Antimicrobial</keyword>
<evidence type="ECO:0000256" key="1">
    <source>
        <dbReference type="ARBA" id="ARBA00006811"/>
    </source>
</evidence>
<keyword evidence="6" id="KW-0044">Antibiotic</keyword>
<feature type="compositionally biased region" description="Polar residues" evidence="8">
    <location>
        <begin position="1"/>
        <end position="13"/>
    </location>
</feature>
<dbReference type="EMBL" id="CP022313">
    <property type="protein sequence ID" value="AXJ03846.1"/>
    <property type="molecule type" value="Genomic_DNA"/>
</dbReference>
<dbReference type="GO" id="GO:0016787">
    <property type="term" value="F:hydrolase activity"/>
    <property type="evidence" value="ECO:0007669"/>
    <property type="project" value="UniProtKB-KW"/>
</dbReference>
<dbReference type="InterPro" id="IPR044925">
    <property type="entry name" value="His-Me_finger_sf"/>
</dbReference>
<dbReference type="PRINTS" id="PR01300">
    <property type="entry name" value="PYOCINKILLER"/>
</dbReference>
<reference evidence="10 11" key="1">
    <citation type="submission" date="2017-07" db="EMBL/GenBank/DDBJ databases">
        <title>Genome sequence of Pseudomonas NEP1.</title>
        <authorList>
            <person name="Nascimento F.X."/>
        </authorList>
    </citation>
    <scope>NUCLEOTIDE SEQUENCE [LARGE SCALE GENOMIC DNA]</scope>
    <source>
        <strain evidence="10 11">NEP1</strain>
    </source>
</reference>
<dbReference type="SUPFAM" id="SSF69369">
    <property type="entry name" value="Cloacin translocation domain"/>
    <property type="match status" value="1"/>
</dbReference>
<dbReference type="GO" id="GO:0019835">
    <property type="term" value="P:cytolysis"/>
    <property type="evidence" value="ECO:0007669"/>
    <property type="project" value="InterPro"/>
</dbReference>
<feature type="compositionally biased region" description="Basic residues" evidence="8">
    <location>
        <begin position="45"/>
        <end position="62"/>
    </location>
</feature>
<sequence length="863" mass="92525">MAQNNFNDGTSGSVVIRTGPPASGGGSGGGFGGGGGVSGGFGKVSKSKQKARARAKAAHRQKQQQEQAQAAAQAQEAANQAQAAAAQVQEQARQQALMQFLAGLAQRHDAIRAEVDRRFAERAGQFAPALEQEIRAASTLSDPHHSERWQLYQISKQKSEIDGLIARKSAYLSANTAVASSFDGHDPLTRTSQDNVARLGQFGGAHDDGHRIWESAYTAAHEARLLGSQIHALREKSAAVARHHAEQTVVWRAREAVWEAQRQYAAQREARVRFKQQADEDARVSRTRQANTLTVPLSSMTHGAMVLTRSGALVAQQAGALIEAGVRQAVKHLPHAMLVPHPSTVLIGGLVYSPTLGDGELTPEQRRRLFQSVAVPAQALGLSDEQALRSIADSGGSVDMPYRLKPEAVAQGTAVIAVTTGNEISPSVPVINAVPDPLTGNYTAEVPGSPPRHLQFTPDASIAKDIPSQGRIALLPPVVQDLPKGVDLRIQDCIICVPGSAPMYLSFSLPPLGTGVVTGKGQPATADWWNTASRSTGAAIPSQIGDQMRGREIQSFGAFGDALWRTLGEQSALTSQFDEVNKKRVEQGFAPYSPKSTWVGERREFELRFQDDASVGENPFNLDRVSIVAPQSAHGRRGVLPAVQPWPIPPVGIGTWTPLVPPGSEHLGPTTTPISPSTPTAYPGNPLIPILPANETFPAVDEGLAGASIPGFPGDMELPSPDVLFLDRRDDPGVATGFGKAVTGVWLGEVARTVGASIPVQIADQLRGKEFANFHRFREVFWRAVAADSNLSIQFSDHNLRRMQVGIAPFPPAVDQRGGRKTFELHHDLEVVSGGEVYGVDNILVMTPRRHIQLHQERKGNEI</sequence>
<keyword evidence="5" id="KW-0378">Hydrolase</keyword>
<protein>
    <recommendedName>
        <fullName evidence="9">Pyosin/cloacin translocation domain-containing protein</fullName>
    </recommendedName>
</protein>
<evidence type="ECO:0000256" key="3">
    <source>
        <dbReference type="ARBA" id="ARBA00022722"/>
    </source>
</evidence>
<evidence type="ECO:0000313" key="11">
    <source>
        <dbReference type="Proteomes" id="UP000254535"/>
    </source>
</evidence>
<name>A0A345UTP4_PSEFL</name>
<accession>A0A345UTP4</accession>
<keyword evidence="4" id="KW-0255">Endonuclease</keyword>
<evidence type="ECO:0000256" key="5">
    <source>
        <dbReference type="ARBA" id="ARBA00022801"/>
    </source>
</evidence>
<proteinExistence type="inferred from homology"/>
<evidence type="ECO:0000256" key="4">
    <source>
        <dbReference type="ARBA" id="ARBA00022759"/>
    </source>
</evidence>
<dbReference type="RefSeq" id="WP_115076928.1">
    <property type="nucleotide sequence ID" value="NZ_CP022313.1"/>
</dbReference>
<gene>
    <name evidence="10" type="ORF">CFN16_06750</name>
</gene>
<dbReference type="Pfam" id="PF21431">
    <property type="entry name" value="Col-Pyo_DNase"/>
    <property type="match status" value="2"/>
</dbReference>
<evidence type="ECO:0000259" key="9">
    <source>
        <dbReference type="Pfam" id="PF06958"/>
    </source>
</evidence>
<dbReference type="AlphaFoldDB" id="A0A345UTP4"/>